<organism evidence="2 3">
    <name type="scientific">Linum tenue</name>
    <dbReference type="NCBI Taxonomy" id="586396"/>
    <lineage>
        <taxon>Eukaryota</taxon>
        <taxon>Viridiplantae</taxon>
        <taxon>Streptophyta</taxon>
        <taxon>Embryophyta</taxon>
        <taxon>Tracheophyta</taxon>
        <taxon>Spermatophyta</taxon>
        <taxon>Magnoliopsida</taxon>
        <taxon>eudicotyledons</taxon>
        <taxon>Gunneridae</taxon>
        <taxon>Pentapetalae</taxon>
        <taxon>rosids</taxon>
        <taxon>fabids</taxon>
        <taxon>Malpighiales</taxon>
        <taxon>Linaceae</taxon>
        <taxon>Linum</taxon>
    </lineage>
</organism>
<dbReference type="GO" id="GO:0004523">
    <property type="term" value="F:RNA-DNA hybrid ribonuclease activity"/>
    <property type="evidence" value="ECO:0007669"/>
    <property type="project" value="InterPro"/>
</dbReference>
<dbReference type="InterPro" id="IPR002156">
    <property type="entry name" value="RNaseH_domain"/>
</dbReference>
<comment type="caution">
    <text evidence="2">The sequence shown here is derived from an EMBL/GenBank/DDBJ whole genome shotgun (WGS) entry which is preliminary data.</text>
</comment>
<dbReference type="PANTHER" id="PTHR47723">
    <property type="entry name" value="OS05G0353850 PROTEIN"/>
    <property type="match status" value="1"/>
</dbReference>
<dbReference type="Proteomes" id="UP001154282">
    <property type="component" value="Unassembled WGS sequence"/>
</dbReference>
<reference evidence="2" key="1">
    <citation type="submission" date="2022-08" db="EMBL/GenBank/DDBJ databases">
        <authorList>
            <person name="Gutierrez-Valencia J."/>
        </authorList>
    </citation>
    <scope>NUCLEOTIDE SEQUENCE</scope>
</reference>
<accession>A0AAV0JZH8</accession>
<dbReference type="EMBL" id="CAMGYJ010000005">
    <property type="protein sequence ID" value="CAI0415407.1"/>
    <property type="molecule type" value="Genomic_DNA"/>
</dbReference>
<dbReference type="AlphaFoldDB" id="A0AAV0JZH8"/>
<dbReference type="PANTHER" id="PTHR47723:SF24">
    <property type="entry name" value="RNASE H TYPE-1 DOMAIN-CONTAINING PROTEIN"/>
    <property type="match status" value="1"/>
</dbReference>
<protein>
    <recommendedName>
        <fullName evidence="1">RNase H type-1 domain-containing protein</fullName>
    </recommendedName>
</protein>
<dbReference type="InterPro" id="IPR053151">
    <property type="entry name" value="RNase_H-like"/>
</dbReference>
<evidence type="ECO:0000313" key="3">
    <source>
        <dbReference type="Proteomes" id="UP001154282"/>
    </source>
</evidence>
<name>A0AAV0JZH8_9ROSI</name>
<dbReference type="GO" id="GO:0003676">
    <property type="term" value="F:nucleic acid binding"/>
    <property type="evidence" value="ECO:0007669"/>
    <property type="project" value="InterPro"/>
</dbReference>
<sequence>MVVEFGVQLAHQHRLHNVIVETDSLETTTKLAEADCIQSEIGVICRNVRRLLGSTGETSWRHVRRTGNEAAHIMTHSDARVYVHSVWHDRPPIFLIDELAMDNVTINIDQ</sequence>
<proteinExistence type="predicted"/>
<gene>
    <name evidence="2" type="ORF">LITE_LOCUS16625</name>
</gene>
<keyword evidence="3" id="KW-1185">Reference proteome</keyword>
<feature type="domain" description="RNase H type-1" evidence="1">
    <location>
        <begin position="5"/>
        <end position="74"/>
    </location>
</feature>
<evidence type="ECO:0000313" key="2">
    <source>
        <dbReference type="EMBL" id="CAI0415407.1"/>
    </source>
</evidence>
<dbReference type="Pfam" id="PF13456">
    <property type="entry name" value="RVT_3"/>
    <property type="match status" value="1"/>
</dbReference>
<evidence type="ECO:0000259" key="1">
    <source>
        <dbReference type="Pfam" id="PF13456"/>
    </source>
</evidence>